<dbReference type="PANTHER" id="PTHR24121:SF22">
    <property type="entry name" value="PROTEIN ACCELERATED CELL DEATH 6-LIKE"/>
    <property type="match status" value="1"/>
</dbReference>
<name>A0ABM4A3G2_ZIZJJ</name>
<dbReference type="Pfam" id="PF12796">
    <property type="entry name" value="Ank_2"/>
    <property type="match status" value="1"/>
</dbReference>
<dbReference type="Proteomes" id="UP001652623">
    <property type="component" value="Chromosome 3"/>
</dbReference>
<accession>A0ABM4A3G2</accession>
<keyword evidence="1" id="KW-0040">ANK repeat</keyword>
<keyword evidence="2" id="KW-1185">Reference proteome</keyword>
<feature type="repeat" description="ANK" evidence="1">
    <location>
        <begin position="123"/>
        <end position="155"/>
    </location>
</feature>
<dbReference type="SUPFAM" id="SSF48403">
    <property type="entry name" value="Ankyrin repeat"/>
    <property type="match status" value="1"/>
</dbReference>
<gene>
    <name evidence="3" type="primary">LOC132803069</name>
</gene>
<dbReference type="InterPro" id="IPR002110">
    <property type="entry name" value="Ankyrin_rpt"/>
</dbReference>
<dbReference type="PANTHER" id="PTHR24121">
    <property type="entry name" value="NO MECHANORECEPTOR POTENTIAL C, ISOFORM D-RELATED"/>
    <property type="match status" value="1"/>
</dbReference>
<dbReference type="Gene3D" id="1.25.40.20">
    <property type="entry name" value="Ankyrin repeat-containing domain"/>
    <property type="match status" value="1"/>
</dbReference>
<evidence type="ECO:0000313" key="2">
    <source>
        <dbReference type="Proteomes" id="UP001652623"/>
    </source>
</evidence>
<evidence type="ECO:0000313" key="3">
    <source>
        <dbReference type="RefSeq" id="XP_060671273.1"/>
    </source>
</evidence>
<organism evidence="2 3">
    <name type="scientific">Ziziphus jujuba</name>
    <name type="common">Chinese jujube</name>
    <name type="synonym">Ziziphus sativa</name>
    <dbReference type="NCBI Taxonomy" id="326968"/>
    <lineage>
        <taxon>Eukaryota</taxon>
        <taxon>Viridiplantae</taxon>
        <taxon>Streptophyta</taxon>
        <taxon>Embryophyta</taxon>
        <taxon>Tracheophyta</taxon>
        <taxon>Spermatophyta</taxon>
        <taxon>Magnoliopsida</taxon>
        <taxon>eudicotyledons</taxon>
        <taxon>Gunneridae</taxon>
        <taxon>Pentapetalae</taxon>
        <taxon>rosids</taxon>
        <taxon>fabids</taxon>
        <taxon>Rosales</taxon>
        <taxon>Rhamnaceae</taxon>
        <taxon>Paliureae</taxon>
        <taxon>Ziziphus</taxon>
    </lineage>
</organism>
<reference evidence="3" key="1">
    <citation type="submission" date="2025-08" db="UniProtKB">
        <authorList>
            <consortium name="RefSeq"/>
        </authorList>
    </citation>
    <scope>IDENTIFICATION</scope>
    <source>
        <tissue evidence="3">Seedling</tissue>
    </source>
</reference>
<dbReference type="InterPro" id="IPR036770">
    <property type="entry name" value="Ankyrin_rpt-contain_sf"/>
</dbReference>
<proteinExistence type="predicted"/>
<dbReference type="GeneID" id="132803069"/>
<dbReference type="PROSITE" id="PS50088">
    <property type="entry name" value="ANK_REPEAT"/>
    <property type="match status" value="1"/>
</dbReference>
<sequence length="217" mass="24469">MDSHSFNIPPQVPQQTDDIISIDRKPYEAAAARGQISEFEQHKDRLHRLLTRGGNTVLHIHFKNRLLPAEKPKSANFGLEILSKMFPALNHSEEDIDPETKSANFLKNILEMCPTLLTQQNRIGENPLHIAAKYGDVFAVKLLLDQCAKDNIGSSVDHHVDSESGFCGVSKQMLLRMKNNAGNTALHESILMGLKRNMWRAPIYISVKGPQKKLRRL</sequence>
<evidence type="ECO:0000256" key="1">
    <source>
        <dbReference type="PROSITE-ProRule" id="PRU00023"/>
    </source>
</evidence>
<dbReference type="PROSITE" id="PS50297">
    <property type="entry name" value="ANK_REP_REGION"/>
    <property type="match status" value="1"/>
</dbReference>
<protein>
    <submittedName>
        <fullName evidence="3">Uncharacterized protein LOC132803069</fullName>
    </submittedName>
</protein>
<dbReference type="RefSeq" id="XP_060671273.1">
    <property type="nucleotide sequence ID" value="XM_060815290.1"/>
</dbReference>